<dbReference type="PANTHER" id="PTHR21625:SF0">
    <property type="entry name" value="DYNEIN REGULATORY COMPLEX SUBUNIT 2"/>
    <property type="match status" value="1"/>
</dbReference>
<proteinExistence type="inferred from homology"/>
<gene>
    <name evidence="15" type="ORF">ALC57_12708</name>
</gene>
<feature type="domain" description="Dynein regulatory complex protein 1/2 N-terminal" evidence="14">
    <location>
        <begin position="8"/>
        <end position="101"/>
    </location>
</feature>
<evidence type="ECO:0000256" key="13">
    <source>
        <dbReference type="SAM" id="Coils"/>
    </source>
</evidence>
<dbReference type="EMBL" id="KQ980612">
    <property type="protein sequence ID" value="KYN15166.1"/>
    <property type="molecule type" value="Genomic_DNA"/>
</dbReference>
<evidence type="ECO:0000256" key="5">
    <source>
        <dbReference type="ARBA" id="ARBA00023069"/>
    </source>
</evidence>
<keyword evidence="4 13" id="KW-0175">Coiled coil</keyword>
<evidence type="ECO:0000256" key="4">
    <source>
        <dbReference type="ARBA" id="ARBA00023054"/>
    </source>
</evidence>
<dbReference type="GO" id="GO:0003352">
    <property type="term" value="P:regulation of cilium movement"/>
    <property type="evidence" value="ECO:0007669"/>
    <property type="project" value="TreeGrafter"/>
</dbReference>
<dbReference type="Proteomes" id="UP000078492">
    <property type="component" value="Unassembled WGS sequence"/>
</dbReference>
<evidence type="ECO:0000256" key="3">
    <source>
        <dbReference type="ARBA" id="ARBA00022846"/>
    </source>
</evidence>
<evidence type="ECO:0000256" key="6">
    <source>
        <dbReference type="ARBA" id="ARBA00023212"/>
    </source>
</evidence>
<evidence type="ECO:0000256" key="8">
    <source>
        <dbReference type="ARBA" id="ARBA00037841"/>
    </source>
</evidence>
<evidence type="ECO:0000259" key="14">
    <source>
        <dbReference type="Pfam" id="PF14772"/>
    </source>
</evidence>
<evidence type="ECO:0000256" key="9">
    <source>
        <dbReference type="ARBA" id="ARBA00038424"/>
    </source>
</evidence>
<reference evidence="15 16" key="1">
    <citation type="submission" date="2015-09" db="EMBL/GenBank/DDBJ databases">
        <title>Trachymyrmex cornetzi WGS genome.</title>
        <authorList>
            <person name="Nygaard S."/>
            <person name="Hu H."/>
            <person name="Boomsma J."/>
            <person name="Zhang G."/>
        </authorList>
    </citation>
    <scope>NUCLEOTIDE SEQUENCE [LARGE SCALE GENOMIC DNA]</scope>
    <source>
        <strain evidence="15">Tcor2-1</strain>
        <tissue evidence="15">Whole body</tissue>
    </source>
</reference>
<feature type="non-terminal residue" evidence="15">
    <location>
        <position position="1"/>
    </location>
</feature>
<evidence type="ECO:0000256" key="7">
    <source>
        <dbReference type="ARBA" id="ARBA00023273"/>
    </source>
</evidence>
<dbReference type="InterPro" id="IPR039750">
    <property type="entry name" value="DRC1/DRC2"/>
</dbReference>
<organism evidence="15 16">
    <name type="scientific">Trachymyrmex cornetzi</name>
    <dbReference type="NCBI Taxonomy" id="471704"/>
    <lineage>
        <taxon>Eukaryota</taxon>
        <taxon>Metazoa</taxon>
        <taxon>Ecdysozoa</taxon>
        <taxon>Arthropoda</taxon>
        <taxon>Hexapoda</taxon>
        <taxon>Insecta</taxon>
        <taxon>Pterygota</taxon>
        <taxon>Neoptera</taxon>
        <taxon>Endopterygota</taxon>
        <taxon>Hymenoptera</taxon>
        <taxon>Apocrita</taxon>
        <taxon>Aculeata</taxon>
        <taxon>Formicoidea</taxon>
        <taxon>Formicidae</taxon>
        <taxon>Myrmicinae</taxon>
        <taxon>Trachymyrmex</taxon>
    </lineage>
</organism>
<keyword evidence="16" id="KW-1185">Reference proteome</keyword>
<keyword evidence="5" id="KW-0969">Cilium</keyword>
<comment type="similarity">
    <text evidence="9">Belongs to the DRC2 family.</text>
</comment>
<accession>A0A195DQP4</accession>
<evidence type="ECO:0000256" key="10">
    <source>
        <dbReference type="ARBA" id="ARBA00040899"/>
    </source>
</evidence>
<dbReference type="GO" id="GO:0060285">
    <property type="term" value="P:cilium-dependent cell motility"/>
    <property type="evidence" value="ECO:0007669"/>
    <property type="project" value="TreeGrafter"/>
</dbReference>
<comment type="function">
    <text evidence="12">Component of the nexin-dynein regulatory complex (N-DRC), a key regulator of ciliary/flagellar motility which maintains the alignment and integrity of the distal axoneme and regulates microtubule sliding in motile axonemes. Plays a critical role in the assembly of N-DRC and also stabilizes the assembly of multiple inner dynein arms and radial spokes. Coassembles with DRC1 to form a central scaffold needed for assembly of the N-DRC and its attachment to the outer doublet microtubules.</text>
</comment>
<evidence type="ECO:0000256" key="11">
    <source>
        <dbReference type="ARBA" id="ARBA00041517"/>
    </source>
</evidence>
<evidence type="ECO:0000313" key="15">
    <source>
        <dbReference type="EMBL" id="KYN15166.1"/>
    </source>
</evidence>
<name>A0A195DQP4_9HYME</name>
<comment type="subcellular location">
    <subcellularLocation>
        <location evidence="1">Cytoplasm</location>
        <location evidence="1">Cytoskeleton</location>
        <location evidence="1">Flagellum axoneme</location>
    </subcellularLocation>
    <subcellularLocation>
        <location evidence="8">Cytoplasm</location>
        <location evidence="8">Cytoskeleton</location>
        <location evidence="8">Flagellum basal body</location>
    </subcellularLocation>
</comment>
<keyword evidence="7" id="KW-0966">Cell projection</keyword>
<keyword evidence="3" id="KW-0282">Flagellum</keyword>
<evidence type="ECO:0000313" key="16">
    <source>
        <dbReference type="Proteomes" id="UP000078492"/>
    </source>
</evidence>
<sequence>EKVQQKSKVPREHEAEERAQMWKKYLMHEIELGTLNTKRYRTLWREMMMRIKMPQIAEDVKIAWHNFDRALDIKDYRISFLMDELTEAEEQYQRTTKSYTEIIDRFLISYRERIQSKERSYRRTLDEILIQTDIGVGKIYYQQNEVLLQSITHGIHKQLEELSNNVKSIALSKIDAFVEDSKDTRRISVTQLENQLQKSWENLRRILSDYQNKTKNRRKSYGMLKSKDEKDQQVIAQQLLHTASLFEDIRKFQGKITTYDSMAKKKISKILTEQDFFQKASCIIKNRLLSEQTKDKNQLKILSIKYNRMIKHVEFLVIKGKRLLTLMQICRKYEIQNEKIIPFVNHTESSQMLSSYQIIALSDWNVSRQIIDFQDMTNFWRKFSVVQMTTMQLRSKRDKLKAEARHLRERISFYIMQKERESK</sequence>
<evidence type="ECO:0000256" key="1">
    <source>
        <dbReference type="ARBA" id="ARBA00004611"/>
    </source>
</evidence>
<dbReference type="InterPro" id="IPR039505">
    <property type="entry name" value="DRC1/2_N"/>
</dbReference>
<dbReference type="GO" id="GO:0070286">
    <property type="term" value="P:axonemal dynein complex assembly"/>
    <property type="evidence" value="ECO:0007669"/>
    <property type="project" value="InterPro"/>
</dbReference>
<dbReference type="PANTHER" id="PTHR21625">
    <property type="entry name" value="NYD-SP28 PROTEIN"/>
    <property type="match status" value="1"/>
</dbReference>
<dbReference type="GO" id="GO:0005858">
    <property type="term" value="C:axonemal dynein complex"/>
    <property type="evidence" value="ECO:0007669"/>
    <property type="project" value="InterPro"/>
</dbReference>
<keyword evidence="2" id="KW-0963">Cytoplasm</keyword>
<keyword evidence="6" id="KW-0206">Cytoskeleton</keyword>
<dbReference type="Pfam" id="PF14772">
    <property type="entry name" value="NYD-SP28"/>
    <property type="match status" value="1"/>
</dbReference>
<feature type="coiled-coil region" evidence="13">
    <location>
        <begin position="390"/>
        <end position="417"/>
    </location>
</feature>
<evidence type="ECO:0000256" key="2">
    <source>
        <dbReference type="ARBA" id="ARBA00022490"/>
    </source>
</evidence>
<dbReference type="AlphaFoldDB" id="A0A195DQP4"/>
<dbReference type="STRING" id="471704.A0A195DQP4"/>
<evidence type="ECO:0000256" key="12">
    <source>
        <dbReference type="ARBA" id="ARBA00045865"/>
    </source>
</evidence>
<protein>
    <recommendedName>
        <fullName evidence="10">Dynein regulatory complex subunit 2</fullName>
    </recommendedName>
    <alternativeName>
        <fullName evidence="11">Coiled-coil domain-containing protein 65</fullName>
    </alternativeName>
</protein>